<dbReference type="Gene3D" id="3.40.1350.10">
    <property type="match status" value="1"/>
</dbReference>
<protein>
    <submittedName>
        <fullName evidence="2">Uncharacterized protein</fullName>
    </submittedName>
</protein>
<dbReference type="GO" id="GO:0003676">
    <property type="term" value="F:nucleic acid binding"/>
    <property type="evidence" value="ECO:0007669"/>
    <property type="project" value="InterPro"/>
</dbReference>
<accession>A0A0U3DZY0</accession>
<reference evidence="2 3" key="1">
    <citation type="submission" date="2015-12" db="EMBL/GenBank/DDBJ databases">
        <title>In silico genomic study of Pseudomonas phage SM1.</title>
        <authorList>
            <person name="Zawawi N.A.M."/>
            <person name="Mat-Arip Y."/>
            <person name="Wan-Jauhari W.K."/>
            <person name="Fauzi A.A."/>
            <person name="Yee F.J."/>
        </authorList>
    </citation>
    <scope>NUCLEOTIDE SEQUENCE [LARGE SCALE GENOMIC DNA]</scope>
</reference>
<sequence length="121" mass="13596">MSNPVFDRFEKKSNLTKSHRRSKTQEREVAKRVGGRLTPASGAREVKGDVRVKRVVRIECKTTKNKSFSVTREMIEKLEMAATLSGEMPVLVVEFNDGAGRKQGELVICPSYVLDDLVEVN</sequence>
<keyword evidence="3" id="KW-1185">Reference proteome</keyword>
<dbReference type="Proteomes" id="UP000224832">
    <property type="component" value="Segment"/>
</dbReference>
<gene>
    <name evidence="2" type="ORF">SM1_047</name>
</gene>
<proteinExistence type="predicted"/>
<evidence type="ECO:0000313" key="3">
    <source>
        <dbReference type="Proteomes" id="UP000224832"/>
    </source>
</evidence>
<dbReference type="InterPro" id="IPR011856">
    <property type="entry name" value="tRNA_endonuc-like_dom_sf"/>
</dbReference>
<dbReference type="EMBL" id="KU245542">
    <property type="protein sequence ID" value="ALT58039.1"/>
    <property type="molecule type" value="Genomic_DNA"/>
</dbReference>
<evidence type="ECO:0000256" key="1">
    <source>
        <dbReference type="SAM" id="MobiDB-lite"/>
    </source>
</evidence>
<name>A0A0U3DZY0_9CAUD</name>
<organism evidence="2 3">
    <name type="scientific">Pseudomonas phage SM1</name>
    <dbReference type="NCBI Taxonomy" id="1772332"/>
    <lineage>
        <taxon>Viruses</taxon>
        <taxon>Duplodnaviria</taxon>
        <taxon>Heunggongvirae</taxon>
        <taxon>Uroviricota</taxon>
        <taxon>Caudoviricetes</taxon>
        <taxon>Samunavirus</taxon>
        <taxon>Samunavirus SM1</taxon>
    </lineage>
</organism>
<feature type="region of interest" description="Disordered" evidence="1">
    <location>
        <begin position="1"/>
        <end position="33"/>
    </location>
</feature>
<evidence type="ECO:0000313" key="2">
    <source>
        <dbReference type="EMBL" id="ALT58039.1"/>
    </source>
</evidence>